<name>A0A7S2ZDQ7_9RHOD</name>
<evidence type="ECO:0000256" key="3">
    <source>
        <dbReference type="ARBA" id="ARBA00022598"/>
    </source>
</evidence>
<comment type="cofactor">
    <cofactor evidence="12">
        <name>Zn(2+)</name>
        <dbReference type="ChEBI" id="CHEBI:29105"/>
    </cofactor>
    <text evidence="12">Binds 1 zinc ion per subunit.</text>
</comment>
<evidence type="ECO:0000256" key="10">
    <source>
        <dbReference type="ARBA" id="ARBA00023146"/>
    </source>
</evidence>
<evidence type="ECO:0000256" key="7">
    <source>
        <dbReference type="ARBA" id="ARBA00022840"/>
    </source>
</evidence>
<feature type="binding site" evidence="12">
    <location>
        <position position="608"/>
    </location>
    <ligand>
        <name>Zn(2+)</name>
        <dbReference type="ChEBI" id="CHEBI:29105"/>
    </ligand>
</feature>
<dbReference type="AlphaFoldDB" id="A0A7S2ZDQ7"/>
<evidence type="ECO:0000256" key="5">
    <source>
        <dbReference type="ARBA" id="ARBA00022741"/>
    </source>
</evidence>
<dbReference type="Pfam" id="PF01411">
    <property type="entry name" value="tRNA-synt_2c"/>
    <property type="match status" value="1"/>
</dbReference>
<keyword evidence="8 12" id="KW-0694">RNA-binding</keyword>
<dbReference type="InterPro" id="IPR003156">
    <property type="entry name" value="DHHA1_dom"/>
</dbReference>
<dbReference type="SUPFAM" id="SSF55186">
    <property type="entry name" value="ThrRS/AlaRS common domain"/>
    <property type="match status" value="1"/>
</dbReference>
<dbReference type="SUPFAM" id="SSF55681">
    <property type="entry name" value="Class II aaRS and biotin synthetases"/>
    <property type="match status" value="1"/>
</dbReference>
<dbReference type="GO" id="GO:0004813">
    <property type="term" value="F:alanine-tRNA ligase activity"/>
    <property type="evidence" value="ECO:0007669"/>
    <property type="project" value="UniProtKB-UniRule"/>
</dbReference>
<comment type="domain">
    <text evidence="12">Consists of three domains; the N-terminal catalytic domain, the editing domain and the C-terminal C-Ala domain. The editing domain removes incorrectly charged amino acids, while the C-Ala domain, along with tRNA(Ala), serves as a bridge to cooperatively bring together the editing and aminoacylation centers thus stimulating deacylation of misacylated tRNAs.</text>
</comment>
<dbReference type="Pfam" id="PF02272">
    <property type="entry name" value="DHHA1"/>
    <property type="match status" value="1"/>
</dbReference>
<proteinExistence type="inferred from homology"/>
<dbReference type="GO" id="GO:0070143">
    <property type="term" value="P:mitochondrial alanyl-tRNA aminoacylation"/>
    <property type="evidence" value="ECO:0007669"/>
    <property type="project" value="UniProtKB-UniRule"/>
</dbReference>
<dbReference type="InterPro" id="IPR002318">
    <property type="entry name" value="Ala-tRNA-lgiase_IIc"/>
</dbReference>
<keyword evidence="9 12" id="KW-0648">Protein biosynthesis</keyword>
<organism evidence="14">
    <name type="scientific">Rhodosorus marinus</name>
    <dbReference type="NCBI Taxonomy" id="101924"/>
    <lineage>
        <taxon>Eukaryota</taxon>
        <taxon>Rhodophyta</taxon>
        <taxon>Stylonematophyceae</taxon>
        <taxon>Stylonematales</taxon>
        <taxon>Stylonemataceae</taxon>
        <taxon>Rhodosorus</taxon>
    </lineage>
</organism>
<dbReference type="FunFam" id="3.30.930.10:FF:000011">
    <property type="entry name" value="Alanine--tRNA ligase, cytoplasmic"/>
    <property type="match status" value="1"/>
</dbReference>
<dbReference type="InterPro" id="IPR018162">
    <property type="entry name" value="Ala-tRNA-ligase_IIc_anticod-bd"/>
</dbReference>
<keyword evidence="6 12" id="KW-0862">Zinc</keyword>
<dbReference type="SMART" id="SM00863">
    <property type="entry name" value="tRNA_SAD"/>
    <property type="match status" value="1"/>
</dbReference>
<dbReference type="GO" id="GO:0005739">
    <property type="term" value="C:mitochondrion"/>
    <property type="evidence" value="ECO:0007669"/>
    <property type="project" value="UniProtKB-SubCell"/>
</dbReference>
<keyword evidence="12" id="KW-0963">Cytoplasm</keyword>
<reference evidence="14" key="1">
    <citation type="submission" date="2021-01" db="EMBL/GenBank/DDBJ databases">
        <authorList>
            <person name="Corre E."/>
            <person name="Pelletier E."/>
            <person name="Niang G."/>
            <person name="Scheremetjew M."/>
            <person name="Finn R."/>
            <person name="Kale V."/>
            <person name="Holt S."/>
            <person name="Cochrane G."/>
            <person name="Meng A."/>
            <person name="Brown T."/>
            <person name="Cohen L."/>
        </authorList>
    </citation>
    <scope>NUCLEOTIDE SEQUENCE</scope>
    <source>
        <strain evidence="14">CCMP 769</strain>
    </source>
</reference>
<keyword evidence="2 12" id="KW-0820">tRNA-binding</keyword>
<evidence type="ECO:0000313" key="14">
    <source>
        <dbReference type="EMBL" id="CAE0037011.1"/>
    </source>
</evidence>
<dbReference type="PANTHER" id="PTHR11777:SF9">
    <property type="entry name" value="ALANINE--TRNA LIGASE, CYTOPLASMIC"/>
    <property type="match status" value="1"/>
</dbReference>
<dbReference type="InterPro" id="IPR050058">
    <property type="entry name" value="Ala-tRNA_ligase"/>
</dbReference>
<evidence type="ECO:0000256" key="1">
    <source>
        <dbReference type="ARBA" id="ARBA00008429"/>
    </source>
</evidence>
<dbReference type="FunFam" id="3.30.980.10:FF:000004">
    <property type="entry name" value="Alanine--tRNA ligase, cytoplasmic"/>
    <property type="match status" value="1"/>
</dbReference>
<evidence type="ECO:0000259" key="13">
    <source>
        <dbReference type="PROSITE" id="PS50860"/>
    </source>
</evidence>
<dbReference type="InterPro" id="IPR018163">
    <property type="entry name" value="Thr/Ala-tRNA-synth_IIc_edit"/>
</dbReference>
<feature type="binding site" evidence="12">
    <location>
        <position position="723"/>
    </location>
    <ligand>
        <name>Zn(2+)</name>
        <dbReference type="ChEBI" id="CHEBI:29105"/>
    </ligand>
</feature>
<evidence type="ECO:0000256" key="8">
    <source>
        <dbReference type="ARBA" id="ARBA00022884"/>
    </source>
</evidence>
<keyword evidence="3 12" id="KW-0436">Ligase</keyword>
<keyword evidence="10 12" id="KW-0030">Aminoacyl-tRNA synthetase</keyword>
<dbReference type="PRINTS" id="PR00980">
    <property type="entry name" value="TRNASYNTHALA"/>
</dbReference>
<comment type="function">
    <text evidence="12">Catalyzes the attachment of alanine to tRNA(Ala) in a two-step reaction: alanine is first activated by ATP to form Ala-AMP and then transferred to the acceptor end of tRNA(Ala). Also edits incorrectly charged tRNA(Ala) via its editing domain.</text>
</comment>
<dbReference type="EMBL" id="HBHW01006530">
    <property type="protein sequence ID" value="CAE0037011.1"/>
    <property type="molecule type" value="Transcribed_RNA"/>
</dbReference>
<evidence type="ECO:0000256" key="2">
    <source>
        <dbReference type="ARBA" id="ARBA00022555"/>
    </source>
</evidence>
<dbReference type="EC" id="6.1.1.7" evidence="12"/>
<evidence type="ECO:0000256" key="4">
    <source>
        <dbReference type="ARBA" id="ARBA00022723"/>
    </source>
</evidence>
<dbReference type="InterPro" id="IPR018164">
    <property type="entry name" value="Ala-tRNA-synth_IIc_N"/>
</dbReference>
<accession>A0A7S2ZDQ7</accession>
<keyword evidence="4 12" id="KW-0479">Metal-binding</keyword>
<gene>
    <name evidence="14" type="ORF">RMAR00112_LOCUS4961</name>
</gene>
<dbReference type="Gene3D" id="3.30.930.10">
    <property type="entry name" value="Bira Bifunctional Protein, Domain 2"/>
    <property type="match status" value="1"/>
</dbReference>
<keyword evidence="12" id="KW-0496">Mitochondrion</keyword>
<comment type="subunit">
    <text evidence="12">Monomer.</text>
</comment>
<dbReference type="CDD" id="cd00673">
    <property type="entry name" value="AlaRS_core"/>
    <property type="match status" value="1"/>
</dbReference>
<dbReference type="Gene3D" id="2.40.30.130">
    <property type="match status" value="1"/>
</dbReference>
<dbReference type="InterPro" id="IPR009000">
    <property type="entry name" value="Transl_B-barrel_sf"/>
</dbReference>
<keyword evidence="5 12" id="KW-0547">Nucleotide-binding</keyword>
<dbReference type="GO" id="GO:0005524">
    <property type="term" value="F:ATP binding"/>
    <property type="evidence" value="ECO:0007669"/>
    <property type="project" value="UniProtKB-UniRule"/>
</dbReference>
<dbReference type="GO" id="GO:0008270">
    <property type="term" value="F:zinc ion binding"/>
    <property type="evidence" value="ECO:0007669"/>
    <property type="project" value="UniProtKB-UniRule"/>
</dbReference>
<dbReference type="HAMAP" id="MF_00036_B">
    <property type="entry name" value="Ala_tRNA_synth_B"/>
    <property type="match status" value="1"/>
</dbReference>
<comment type="catalytic activity">
    <reaction evidence="11 12">
        <text>tRNA(Ala) + L-alanine + ATP = L-alanyl-tRNA(Ala) + AMP + diphosphate</text>
        <dbReference type="Rhea" id="RHEA:12540"/>
        <dbReference type="Rhea" id="RHEA-COMP:9657"/>
        <dbReference type="Rhea" id="RHEA-COMP:9923"/>
        <dbReference type="ChEBI" id="CHEBI:30616"/>
        <dbReference type="ChEBI" id="CHEBI:33019"/>
        <dbReference type="ChEBI" id="CHEBI:57972"/>
        <dbReference type="ChEBI" id="CHEBI:78442"/>
        <dbReference type="ChEBI" id="CHEBI:78497"/>
        <dbReference type="ChEBI" id="CHEBI:456215"/>
        <dbReference type="EC" id="6.1.1.7"/>
    </reaction>
</comment>
<dbReference type="InterPro" id="IPR045864">
    <property type="entry name" value="aa-tRNA-synth_II/BPL/LPL"/>
</dbReference>
<comment type="subcellular location">
    <subcellularLocation>
        <location evidence="12">Mitochondrion</location>
    </subcellularLocation>
    <subcellularLocation>
        <location evidence="12">Cytoplasm</location>
    </subcellularLocation>
</comment>
<dbReference type="GO" id="GO:0000049">
    <property type="term" value="F:tRNA binding"/>
    <property type="evidence" value="ECO:0007669"/>
    <property type="project" value="UniProtKB-KW"/>
</dbReference>
<feature type="binding site" evidence="12">
    <location>
        <position position="727"/>
    </location>
    <ligand>
        <name>Zn(2+)</name>
        <dbReference type="ChEBI" id="CHEBI:29105"/>
    </ligand>
</feature>
<evidence type="ECO:0000256" key="9">
    <source>
        <dbReference type="ARBA" id="ARBA00022917"/>
    </source>
</evidence>
<keyword evidence="7 12" id="KW-0067">ATP-binding</keyword>
<evidence type="ECO:0000256" key="11">
    <source>
        <dbReference type="ARBA" id="ARBA00048300"/>
    </source>
</evidence>
<dbReference type="InterPro" id="IPR023033">
    <property type="entry name" value="Ala_tRNA_ligase_euk/bac"/>
</dbReference>
<dbReference type="NCBIfam" id="TIGR00344">
    <property type="entry name" value="alaS"/>
    <property type="match status" value="1"/>
</dbReference>
<comment type="similarity">
    <text evidence="1">Belongs to the class-II aminoacyl-tRNA synthetase family. Alax-L subfamily.</text>
</comment>
<dbReference type="PANTHER" id="PTHR11777">
    <property type="entry name" value="ALANYL-TRNA SYNTHETASE"/>
    <property type="match status" value="1"/>
</dbReference>
<evidence type="ECO:0000256" key="6">
    <source>
        <dbReference type="ARBA" id="ARBA00022833"/>
    </source>
</evidence>
<protein>
    <recommendedName>
        <fullName evidence="12">Alanine--tRNA ligase</fullName>
        <ecNumber evidence="12">6.1.1.7</ecNumber>
    </recommendedName>
    <alternativeName>
        <fullName evidence="12">Alanyl-tRNA synthetase</fullName>
        <shortName evidence="12">AlaRS</shortName>
    </alternativeName>
</protein>
<feature type="binding site" evidence="12">
    <location>
        <position position="604"/>
    </location>
    <ligand>
        <name>Zn(2+)</name>
        <dbReference type="ChEBI" id="CHEBI:29105"/>
    </ligand>
</feature>
<feature type="domain" description="Alanyl-transfer RNA synthetases family profile" evidence="13">
    <location>
        <begin position="9"/>
        <end position="766"/>
    </location>
</feature>
<dbReference type="Pfam" id="PF07973">
    <property type="entry name" value="tRNA_SAD"/>
    <property type="match status" value="1"/>
</dbReference>
<dbReference type="InterPro" id="IPR018165">
    <property type="entry name" value="Ala-tRNA-synth_IIc_core"/>
</dbReference>
<dbReference type="PROSITE" id="PS50860">
    <property type="entry name" value="AA_TRNA_LIGASE_II_ALA"/>
    <property type="match status" value="1"/>
</dbReference>
<dbReference type="SUPFAM" id="SSF50447">
    <property type="entry name" value="Translation proteins"/>
    <property type="match status" value="1"/>
</dbReference>
<evidence type="ECO:0000256" key="12">
    <source>
        <dbReference type="HAMAP-Rule" id="MF_03133"/>
    </source>
</evidence>
<dbReference type="SUPFAM" id="SSF101353">
    <property type="entry name" value="Putative anticodon-binding domain of alanyl-tRNA synthetase (AlaRS)"/>
    <property type="match status" value="1"/>
</dbReference>
<dbReference type="Gene3D" id="3.10.310.40">
    <property type="match status" value="1"/>
</dbReference>
<dbReference type="InterPro" id="IPR012947">
    <property type="entry name" value="tRNA_SAD"/>
</dbReference>
<dbReference type="Gene3D" id="3.30.980.10">
    <property type="entry name" value="Threonyl-trna Synthetase, Chain A, domain 2"/>
    <property type="match status" value="1"/>
</dbReference>
<dbReference type="GO" id="GO:0002161">
    <property type="term" value="F:aminoacyl-tRNA deacylase activity"/>
    <property type="evidence" value="ECO:0007669"/>
    <property type="project" value="TreeGrafter"/>
</dbReference>
<sequence>MEESGEVKWAFARVRNTFLEFFNEKYGHKIVDSSPVVPHDDPTLLFANAGMNQFKPIFLGQADPNGPLANLRKACNSQKCIRAGGKHNDLDDVGKDTYHHTFFEMLGNWSFGDYFKDEAIKMAFELLTERFGLSKENMYATYFEGNPKEGIEADEEARNIWLQYLPPERVLPFAAKDNFWEMGETGPCGPCSEIHYDRIGGRDAASLVNMDDPTVIEIWNLVFIQFNREPSGSLIQLPSQHVDTGMGFERVVSILQEKMSNYDSDIFTPLFEKIRQQTSCRPYQGKLGEEDKDGVDMAYRVVADHARTLTFAIADGAFPSNDGRGYVLRRILRRGVRYGRQFLGGELGLISSIVPTVVELYKDFFPEVEKHQTTAQEVIADEEKAFGTTLQRGIERFTKSLESAKQKGLTKIPGDEAFFLYDTMGFPLDLTQLMAEEHSMGVDVDGYTKAMEKAKMVSRSDRKSRASTGGKVLVLEAEQTDHLQKQGVKPTVDDWKYSWNHEPSASVMAIYTGDAFVQSTEEVATDESIIVILDKTSFYAKSGGQVADTGSLVSLDVKFDVADCLSFGGYIAHIGRALEGVVTVNQPVNCAVDYSRRAKIAPNHTITHTLNLALREVLGEGADQKGSQVDEDKLRFDFAHGKPLSASQSKRIESLVKQSIKDSLEVYTQVITLAEAKAIHGIRAVFGEVYPDPVRVVSIGKDVPSLLQDPENEAWMALSVELCGGTHLKNTSEAGDFALVEETASAKGIRRVIGLTGEAALEAHKAAETLKQSLADAAKQPDVELEPLVAKIAASIDAATISVAEKDAMRKELNKLGDRARKAVKEAAANALAKATAEGVQLAESYAKDGKAYVVAELALGADAKVASKVVTTMAEKMNGGSAMVVSHDARKGKVLAVASCGKSHQPGQLAANAWVSAAVQPISGKGGGKPALAQAQGSGDPSAAAAVAQTAREYAEKALSI</sequence>